<evidence type="ECO:0000313" key="3">
    <source>
        <dbReference type="Proteomes" id="UP001057134"/>
    </source>
</evidence>
<proteinExistence type="predicted"/>
<reference evidence="2" key="2">
    <citation type="journal article" date="2021" name="J Anim Sci Technol">
        <title>Complete genome sequence of Paenibacillus konkukensis sp. nov. SK3146 as a potential probiotic strain.</title>
        <authorList>
            <person name="Jung H.I."/>
            <person name="Park S."/>
            <person name="Niu K.M."/>
            <person name="Lee S.W."/>
            <person name="Kothari D."/>
            <person name="Yi K.J."/>
            <person name="Kim S.K."/>
        </authorList>
    </citation>
    <scope>NUCLEOTIDE SEQUENCE</scope>
    <source>
        <strain evidence="2">SK3146</strain>
    </source>
</reference>
<dbReference type="Proteomes" id="UP001057134">
    <property type="component" value="Chromosome"/>
</dbReference>
<sequence length="164" mass="18164">MFKNKSMLYGLGIGLIAGSALLQLMNFSAPAAAVQGRQDADDMDPQQLKQAASVYYQVYEKDQKLYSQSQADVLVQQKLKESSERQTAADGAKQPEKEVYIYISKGMNAGDVAELLLQSGVIPERKPLEDEMWKQRLNDKIVAGLHVFKGPQELAQVLSNLTSQ</sequence>
<evidence type="ECO:0000313" key="2">
    <source>
        <dbReference type="EMBL" id="UQZ87365.1"/>
    </source>
</evidence>
<dbReference type="Gene3D" id="3.30.1490.480">
    <property type="entry name" value="Endolytic murein transglycosylase"/>
    <property type="match status" value="1"/>
</dbReference>
<organism evidence="2 3">
    <name type="scientific">Paenibacillus konkukensis</name>
    <dbReference type="NCBI Taxonomy" id="2020716"/>
    <lineage>
        <taxon>Bacteria</taxon>
        <taxon>Bacillati</taxon>
        <taxon>Bacillota</taxon>
        <taxon>Bacilli</taxon>
        <taxon>Bacillales</taxon>
        <taxon>Paenibacillaceae</taxon>
        <taxon>Paenibacillus</taxon>
    </lineage>
</organism>
<dbReference type="RefSeq" id="WP_249862831.1">
    <property type="nucleotide sequence ID" value="NZ_CP027059.1"/>
</dbReference>
<keyword evidence="3" id="KW-1185">Reference proteome</keyword>
<feature type="chain" id="PRO_5045778888" description="YqzC" evidence="1">
    <location>
        <begin position="34"/>
        <end position="164"/>
    </location>
</feature>
<name>A0ABY4S0C8_9BACL</name>
<evidence type="ECO:0000256" key="1">
    <source>
        <dbReference type="SAM" id="SignalP"/>
    </source>
</evidence>
<feature type="signal peptide" evidence="1">
    <location>
        <begin position="1"/>
        <end position="33"/>
    </location>
</feature>
<evidence type="ECO:0008006" key="4">
    <source>
        <dbReference type="Google" id="ProtNLM"/>
    </source>
</evidence>
<protein>
    <recommendedName>
        <fullName evidence="4">YqzC</fullName>
    </recommendedName>
</protein>
<gene>
    <name evidence="2" type="ORF">SK3146_06662</name>
</gene>
<dbReference type="EMBL" id="CP027059">
    <property type="protein sequence ID" value="UQZ87365.1"/>
    <property type="molecule type" value="Genomic_DNA"/>
</dbReference>
<keyword evidence="1" id="KW-0732">Signal</keyword>
<accession>A0ABY4S0C8</accession>
<reference evidence="2" key="1">
    <citation type="submission" date="2018-02" db="EMBL/GenBank/DDBJ databases">
        <authorList>
            <person name="Kim S.-K."/>
            <person name="Jung H.-I."/>
            <person name="Lee S.-W."/>
        </authorList>
    </citation>
    <scope>NUCLEOTIDE SEQUENCE</scope>
    <source>
        <strain evidence="2">SK3146</strain>
    </source>
</reference>